<evidence type="ECO:0000313" key="2">
    <source>
        <dbReference type="EMBL" id="MFC3100809.1"/>
    </source>
</evidence>
<keyword evidence="1" id="KW-0732">Signal</keyword>
<dbReference type="InterPro" id="IPR013784">
    <property type="entry name" value="Carb-bd-like_fold"/>
</dbReference>
<protein>
    <submittedName>
        <fullName evidence="2">Carboxypeptidase-like regulatory domain-containing protein</fullName>
    </submittedName>
</protein>
<evidence type="ECO:0000313" key="3">
    <source>
        <dbReference type="Proteomes" id="UP001595378"/>
    </source>
</evidence>
<comment type="caution">
    <text evidence="2">The sequence shown here is derived from an EMBL/GenBank/DDBJ whole genome shotgun (WGS) entry which is preliminary data.</text>
</comment>
<dbReference type="SUPFAM" id="SSF49452">
    <property type="entry name" value="Starch-binding domain-like"/>
    <property type="match status" value="1"/>
</dbReference>
<dbReference type="RefSeq" id="WP_336920445.1">
    <property type="nucleotide sequence ID" value="NZ_JBANRN010000017.1"/>
</dbReference>
<evidence type="ECO:0000256" key="1">
    <source>
        <dbReference type="SAM" id="SignalP"/>
    </source>
</evidence>
<keyword evidence="3" id="KW-1185">Reference proteome</keyword>
<feature type="signal peptide" evidence="1">
    <location>
        <begin position="1"/>
        <end position="21"/>
    </location>
</feature>
<sequence>MRRSFCLAAVLALLAPEAAQAGDVAGTVYDARGQAAAGVELVLGNARTVSGADGSYRFAEVAAGEHSVTAGSQRVGVTVAETGETRRNIILLSRSVRVAVTGETLTPVQNEAAMADAMRMADAMLAEAAALPPRRWNDIGG</sequence>
<gene>
    <name evidence="2" type="ORF">ACFODK_07915</name>
</gene>
<organism evidence="2 3">
    <name type="scientific">Alteraurantiacibacter lauratis</name>
    <dbReference type="NCBI Taxonomy" id="2054627"/>
    <lineage>
        <taxon>Bacteria</taxon>
        <taxon>Pseudomonadati</taxon>
        <taxon>Pseudomonadota</taxon>
        <taxon>Alphaproteobacteria</taxon>
        <taxon>Sphingomonadales</taxon>
        <taxon>Erythrobacteraceae</taxon>
        <taxon>Alteraurantiacibacter</taxon>
    </lineage>
</organism>
<name>A0ABV7EDN1_9SPHN</name>
<dbReference type="Gene3D" id="2.60.40.1120">
    <property type="entry name" value="Carboxypeptidase-like, regulatory domain"/>
    <property type="match status" value="1"/>
</dbReference>
<dbReference type="Proteomes" id="UP001595378">
    <property type="component" value="Unassembled WGS sequence"/>
</dbReference>
<feature type="chain" id="PRO_5046044761" evidence="1">
    <location>
        <begin position="22"/>
        <end position="141"/>
    </location>
</feature>
<accession>A0ABV7EDN1</accession>
<reference evidence="3" key="1">
    <citation type="journal article" date="2019" name="Int. J. Syst. Evol. Microbiol.">
        <title>The Global Catalogue of Microorganisms (GCM) 10K type strain sequencing project: providing services to taxonomists for standard genome sequencing and annotation.</title>
        <authorList>
            <consortium name="The Broad Institute Genomics Platform"/>
            <consortium name="The Broad Institute Genome Sequencing Center for Infectious Disease"/>
            <person name="Wu L."/>
            <person name="Ma J."/>
        </authorList>
    </citation>
    <scope>NUCLEOTIDE SEQUENCE [LARGE SCALE GENOMIC DNA]</scope>
    <source>
        <strain evidence="3">KCTC 52606</strain>
    </source>
</reference>
<proteinExistence type="predicted"/>
<dbReference type="EMBL" id="JBHRSU010000027">
    <property type="protein sequence ID" value="MFC3100809.1"/>
    <property type="molecule type" value="Genomic_DNA"/>
</dbReference>